<gene>
    <name evidence="2" type="ORF">Fot_25062</name>
</gene>
<dbReference type="EMBL" id="JBFOLJ010000007">
    <property type="protein sequence ID" value="KAL2521139.1"/>
    <property type="molecule type" value="Genomic_DNA"/>
</dbReference>
<keyword evidence="3" id="KW-1185">Reference proteome</keyword>
<accession>A0ABD1U824</accession>
<dbReference type="Proteomes" id="UP001604277">
    <property type="component" value="Unassembled WGS sequence"/>
</dbReference>
<dbReference type="AlphaFoldDB" id="A0ABD1U824"/>
<feature type="region of interest" description="Disordered" evidence="1">
    <location>
        <begin position="102"/>
        <end position="131"/>
    </location>
</feature>
<evidence type="ECO:0000313" key="2">
    <source>
        <dbReference type="EMBL" id="KAL2521139.1"/>
    </source>
</evidence>
<name>A0ABD1U824_9LAMI</name>
<proteinExistence type="predicted"/>
<comment type="caution">
    <text evidence="2">The sequence shown here is derived from an EMBL/GenBank/DDBJ whole genome shotgun (WGS) entry which is preliminary data.</text>
</comment>
<evidence type="ECO:0000313" key="3">
    <source>
        <dbReference type="Proteomes" id="UP001604277"/>
    </source>
</evidence>
<protein>
    <submittedName>
        <fullName evidence="2">Uncharacterized protein</fullName>
    </submittedName>
</protein>
<organism evidence="2 3">
    <name type="scientific">Forsythia ovata</name>
    <dbReference type="NCBI Taxonomy" id="205694"/>
    <lineage>
        <taxon>Eukaryota</taxon>
        <taxon>Viridiplantae</taxon>
        <taxon>Streptophyta</taxon>
        <taxon>Embryophyta</taxon>
        <taxon>Tracheophyta</taxon>
        <taxon>Spermatophyta</taxon>
        <taxon>Magnoliopsida</taxon>
        <taxon>eudicotyledons</taxon>
        <taxon>Gunneridae</taxon>
        <taxon>Pentapetalae</taxon>
        <taxon>asterids</taxon>
        <taxon>lamiids</taxon>
        <taxon>Lamiales</taxon>
        <taxon>Oleaceae</taxon>
        <taxon>Forsythieae</taxon>
        <taxon>Forsythia</taxon>
    </lineage>
</organism>
<evidence type="ECO:0000256" key="1">
    <source>
        <dbReference type="SAM" id="MobiDB-lite"/>
    </source>
</evidence>
<sequence>MDFVEVDDFSKLTVDMVTRFMNCLHYKLSTEVLYMRARTSLLNGLVRNKNMEGVKIMLNGVGSSKLVEVYLSPTVKWKTNVVIEEILKLDSIRKHDLEKIVQPESQSLSGDEPPIESESQDAYVLQRQDHE</sequence>
<reference evidence="3" key="1">
    <citation type="submission" date="2024-07" db="EMBL/GenBank/DDBJ databases">
        <title>Two chromosome-level genome assemblies of Korean endemic species Abeliophyllum distichum and Forsythia ovata (Oleaceae).</title>
        <authorList>
            <person name="Jang H."/>
        </authorList>
    </citation>
    <scope>NUCLEOTIDE SEQUENCE [LARGE SCALE GENOMIC DNA]</scope>
</reference>